<dbReference type="InterPro" id="IPR011990">
    <property type="entry name" value="TPR-like_helical_dom_sf"/>
</dbReference>
<dbReference type="EMBL" id="BLQM01000328">
    <property type="protein sequence ID" value="GMH83407.1"/>
    <property type="molecule type" value="Genomic_DNA"/>
</dbReference>
<reference evidence="2" key="1">
    <citation type="journal article" date="2023" name="Commun. Biol.">
        <title>Genome analysis of Parmales, the sister group of diatoms, reveals the evolutionary specialization of diatoms from phago-mixotrophs to photoautotrophs.</title>
        <authorList>
            <person name="Ban H."/>
            <person name="Sato S."/>
            <person name="Yoshikawa S."/>
            <person name="Yamada K."/>
            <person name="Nakamura Y."/>
            <person name="Ichinomiya M."/>
            <person name="Sato N."/>
            <person name="Blanc-Mathieu R."/>
            <person name="Endo H."/>
            <person name="Kuwata A."/>
            <person name="Ogata H."/>
        </authorList>
    </citation>
    <scope>NUCLEOTIDE SEQUENCE [LARGE SCALE GENOMIC DNA]</scope>
</reference>
<organism evidence="1 2">
    <name type="scientific">Triparma laevis f. inornata</name>
    <dbReference type="NCBI Taxonomy" id="1714386"/>
    <lineage>
        <taxon>Eukaryota</taxon>
        <taxon>Sar</taxon>
        <taxon>Stramenopiles</taxon>
        <taxon>Ochrophyta</taxon>
        <taxon>Bolidophyceae</taxon>
        <taxon>Parmales</taxon>
        <taxon>Triparmaceae</taxon>
        <taxon>Triparma</taxon>
    </lineage>
</organism>
<comment type="caution">
    <text evidence="1">The sequence shown here is derived from an EMBL/GenBank/DDBJ whole genome shotgun (WGS) entry which is preliminary data.</text>
</comment>
<evidence type="ECO:0008006" key="3">
    <source>
        <dbReference type="Google" id="ProtNLM"/>
    </source>
</evidence>
<gene>
    <name evidence="1" type="ORF">TL16_g09587</name>
</gene>
<evidence type="ECO:0000313" key="2">
    <source>
        <dbReference type="Proteomes" id="UP001162640"/>
    </source>
</evidence>
<name>A0A9W7B939_9STRA</name>
<evidence type="ECO:0000313" key="1">
    <source>
        <dbReference type="EMBL" id="GMH83407.1"/>
    </source>
</evidence>
<sequence>MNIAIVYDYMEDYVKAEELYERALEGKEAQLGKDHESTKECVNNCKNCLEESGNNVARLEELLIAYLWLKNNVMNPYLPKT</sequence>
<dbReference type="AlphaFoldDB" id="A0A9W7B939"/>
<dbReference type="Gene3D" id="1.25.40.10">
    <property type="entry name" value="Tetratricopeptide repeat domain"/>
    <property type="match status" value="1"/>
</dbReference>
<dbReference type="Proteomes" id="UP001162640">
    <property type="component" value="Unassembled WGS sequence"/>
</dbReference>
<accession>A0A9W7B939</accession>
<proteinExistence type="predicted"/>
<protein>
    <recommendedName>
        <fullName evidence="3">Kinesin light chain</fullName>
    </recommendedName>
</protein>
<dbReference type="Pfam" id="PF13424">
    <property type="entry name" value="TPR_12"/>
    <property type="match status" value="1"/>
</dbReference>